<evidence type="ECO:0000256" key="4">
    <source>
        <dbReference type="PIRSR" id="PIRSR617867-1"/>
    </source>
</evidence>
<gene>
    <name evidence="7" type="ORF">M011DRAFT_379515</name>
</gene>
<evidence type="ECO:0000313" key="7">
    <source>
        <dbReference type="EMBL" id="KAF2743751.1"/>
    </source>
</evidence>
<dbReference type="InterPro" id="IPR036196">
    <property type="entry name" value="Ptyr_pPase_sf"/>
</dbReference>
<protein>
    <submittedName>
        <fullName evidence="7">Low molecular weight phosphotyrosine protein phosphatase</fullName>
    </submittedName>
</protein>
<keyword evidence="8" id="KW-1185">Reference proteome</keyword>
<dbReference type="InterPro" id="IPR050438">
    <property type="entry name" value="LMW_PTPase"/>
</dbReference>
<dbReference type="OrthoDB" id="3388at2759"/>
<dbReference type="Proteomes" id="UP000799440">
    <property type="component" value="Unassembled WGS sequence"/>
</dbReference>
<comment type="similarity">
    <text evidence="1">Belongs to the low molecular weight phosphotyrosine protein phosphatase family.</text>
</comment>
<dbReference type="CDD" id="cd16343">
    <property type="entry name" value="LMWPTP"/>
    <property type="match status" value="1"/>
</dbReference>
<dbReference type="EMBL" id="MU006594">
    <property type="protein sequence ID" value="KAF2743751.1"/>
    <property type="molecule type" value="Genomic_DNA"/>
</dbReference>
<feature type="active site" description="Proton donor" evidence="4">
    <location>
        <position position="137"/>
    </location>
</feature>
<evidence type="ECO:0000256" key="1">
    <source>
        <dbReference type="ARBA" id="ARBA00011063"/>
    </source>
</evidence>
<name>A0A6A6V374_9PLEO</name>
<evidence type="ECO:0000313" key="8">
    <source>
        <dbReference type="Proteomes" id="UP000799440"/>
    </source>
</evidence>
<evidence type="ECO:0000256" key="2">
    <source>
        <dbReference type="ARBA" id="ARBA00022801"/>
    </source>
</evidence>
<dbReference type="PANTHER" id="PTHR11717:SF7">
    <property type="entry name" value="LOW MOLECULAR WEIGHT PHOSPHOTYROSINE PROTEIN PHOSPHATASE"/>
    <property type="match status" value="1"/>
</dbReference>
<dbReference type="InterPro" id="IPR017867">
    <property type="entry name" value="Tyr_phospatase_low_mol_wt"/>
</dbReference>
<accession>A0A6A6V374</accession>
<organism evidence="7 8">
    <name type="scientific">Sporormia fimetaria CBS 119925</name>
    <dbReference type="NCBI Taxonomy" id="1340428"/>
    <lineage>
        <taxon>Eukaryota</taxon>
        <taxon>Fungi</taxon>
        <taxon>Dikarya</taxon>
        <taxon>Ascomycota</taxon>
        <taxon>Pezizomycotina</taxon>
        <taxon>Dothideomycetes</taxon>
        <taxon>Pleosporomycetidae</taxon>
        <taxon>Pleosporales</taxon>
        <taxon>Sporormiaceae</taxon>
        <taxon>Sporormia</taxon>
    </lineage>
</organism>
<dbReference type="SMART" id="SM00226">
    <property type="entry name" value="LMWPc"/>
    <property type="match status" value="1"/>
</dbReference>
<reference evidence="7" key="1">
    <citation type="journal article" date="2020" name="Stud. Mycol.">
        <title>101 Dothideomycetes genomes: a test case for predicting lifestyles and emergence of pathogens.</title>
        <authorList>
            <person name="Haridas S."/>
            <person name="Albert R."/>
            <person name="Binder M."/>
            <person name="Bloem J."/>
            <person name="Labutti K."/>
            <person name="Salamov A."/>
            <person name="Andreopoulos B."/>
            <person name="Baker S."/>
            <person name="Barry K."/>
            <person name="Bills G."/>
            <person name="Bluhm B."/>
            <person name="Cannon C."/>
            <person name="Castanera R."/>
            <person name="Culley D."/>
            <person name="Daum C."/>
            <person name="Ezra D."/>
            <person name="Gonzalez J."/>
            <person name="Henrissat B."/>
            <person name="Kuo A."/>
            <person name="Liang C."/>
            <person name="Lipzen A."/>
            <person name="Lutzoni F."/>
            <person name="Magnuson J."/>
            <person name="Mondo S."/>
            <person name="Nolan M."/>
            <person name="Ohm R."/>
            <person name="Pangilinan J."/>
            <person name="Park H.-J."/>
            <person name="Ramirez L."/>
            <person name="Alfaro M."/>
            <person name="Sun H."/>
            <person name="Tritt A."/>
            <person name="Yoshinaga Y."/>
            <person name="Zwiers L.-H."/>
            <person name="Turgeon B."/>
            <person name="Goodwin S."/>
            <person name="Spatafora J."/>
            <person name="Crous P."/>
            <person name="Grigoriev I."/>
        </authorList>
    </citation>
    <scope>NUCLEOTIDE SEQUENCE</scope>
    <source>
        <strain evidence="7">CBS 119925</strain>
    </source>
</reference>
<dbReference type="PANTHER" id="PTHR11717">
    <property type="entry name" value="LOW MOLECULAR WEIGHT PROTEIN TYROSINE PHOSPHATASE"/>
    <property type="match status" value="1"/>
</dbReference>
<feature type="chain" id="PRO_5025582063" evidence="5">
    <location>
        <begin position="22"/>
        <end position="169"/>
    </location>
</feature>
<feature type="non-terminal residue" evidence="7">
    <location>
        <position position="169"/>
    </location>
</feature>
<keyword evidence="5" id="KW-0732">Signal</keyword>
<dbReference type="GO" id="GO:0004725">
    <property type="term" value="F:protein tyrosine phosphatase activity"/>
    <property type="evidence" value="ECO:0007669"/>
    <property type="project" value="InterPro"/>
</dbReference>
<feature type="non-terminal residue" evidence="7">
    <location>
        <position position="1"/>
    </location>
</feature>
<feature type="active site" description="Nucleophile" evidence="4">
    <location>
        <position position="11"/>
    </location>
</feature>
<evidence type="ECO:0000259" key="6">
    <source>
        <dbReference type="SMART" id="SM00226"/>
    </source>
</evidence>
<sequence>SHKTVSVLFVCLGNICRSTMCEAVFASLTTSHPLISTIDSCGTGAYHIGSPPDPRTMSTLRAHNITSYKHSARQFQTQDFSDFDYIFAMDEDNLEHLERLRKREVKKRGLSEEGVGKVMLFGVFGEKKGKRGEEVVDPYYGEDDGFERAFEQAVRFSRGFLGELEGGVL</sequence>
<dbReference type="Gene3D" id="3.40.50.2300">
    <property type="match status" value="1"/>
</dbReference>
<proteinExistence type="inferred from homology"/>
<dbReference type="Pfam" id="PF01451">
    <property type="entry name" value="LMWPc"/>
    <property type="match status" value="1"/>
</dbReference>
<evidence type="ECO:0000256" key="3">
    <source>
        <dbReference type="ARBA" id="ARBA00022912"/>
    </source>
</evidence>
<dbReference type="InterPro" id="IPR023485">
    <property type="entry name" value="Ptyr_pPase"/>
</dbReference>
<keyword evidence="3" id="KW-0904">Protein phosphatase</keyword>
<evidence type="ECO:0000256" key="5">
    <source>
        <dbReference type="SAM" id="SignalP"/>
    </source>
</evidence>
<feature type="signal peptide" evidence="5">
    <location>
        <begin position="1"/>
        <end position="21"/>
    </location>
</feature>
<dbReference type="PRINTS" id="PR00719">
    <property type="entry name" value="LMWPTPASE"/>
</dbReference>
<feature type="domain" description="Phosphotyrosine protein phosphatase I" evidence="6">
    <location>
        <begin position="5"/>
        <end position="163"/>
    </location>
</feature>
<feature type="active site" evidence="4">
    <location>
        <position position="17"/>
    </location>
</feature>
<keyword evidence="2" id="KW-0378">Hydrolase</keyword>
<dbReference type="SUPFAM" id="SSF52788">
    <property type="entry name" value="Phosphotyrosine protein phosphatases I"/>
    <property type="match status" value="1"/>
</dbReference>
<dbReference type="AlphaFoldDB" id="A0A6A6V374"/>